<dbReference type="InterPro" id="IPR036250">
    <property type="entry name" value="AcylCo_DH-like_C"/>
</dbReference>
<evidence type="ECO:0000259" key="8">
    <source>
        <dbReference type="Pfam" id="PF00441"/>
    </source>
</evidence>
<accession>A0A401YMV3</accession>
<feature type="domain" description="Acyl-CoA dehydrogenase/oxidase C-terminal" evidence="8">
    <location>
        <begin position="244"/>
        <end position="383"/>
    </location>
</feature>
<evidence type="ECO:0000256" key="2">
    <source>
        <dbReference type="ARBA" id="ARBA00009347"/>
    </source>
</evidence>
<evidence type="ECO:0000256" key="4">
    <source>
        <dbReference type="ARBA" id="ARBA00022827"/>
    </source>
</evidence>
<keyword evidence="5 6" id="KW-0560">Oxidoreductase</keyword>
<dbReference type="GO" id="GO:0003995">
    <property type="term" value="F:acyl-CoA dehydrogenase activity"/>
    <property type="evidence" value="ECO:0007669"/>
    <property type="project" value="InterPro"/>
</dbReference>
<dbReference type="InterPro" id="IPR009075">
    <property type="entry name" value="AcylCo_DH/oxidase_C"/>
</dbReference>
<name>A0A401YMV3_9ACTN</name>
<dbReference type="GO" id="GO:0050660">
    <property type="term" value="F:flavin adenine dinucleotide binding"/>
    <property type="evidence" value="ECO:0007669"/>
    <property type="project" value="InterPro"/>
</dbReference>
<evidence type="ECO:0000259" key="10">
    <source>
        <dbReference type="Pfam" id="PF02771"/>
    </source>
</evidence>
<feature type="domain" description="Acyl-CoA dehydrogenase/oxidase N-terminal" evidence="10">
    <location>
        <begin position="39"/>
        <end position="133"/>
    </location>
</feature>
<protein>
    <submittedName>
        <fullName evidence="11">Acyl-CoA dehydrogenase</fullName>
    </submittedName>
</protein>
<gene>
    <name evidence="11" type="ORF">EHYA_03637</name>
</gene>
<dbReference type="Proteomes" id="UP000286931">
    <property type="component" value="Unassembled WGS sequence"/>
</dbReference>
<dbReference type="SUPFAM" id="SSF56645">
    <property type="entry name" value="Acyl-CoA dehydrogenase NM domain-like"/>
    <property type="match status" value="1"/>
</dbReference>
<dbReference type="InterPro" id="IPR013786">
    <property type="entry name" value="AcylCoA_DH/ox_N"/>
</dbReference>
<dbReference type="InterPro" id="IPR009100">
    <property type="entry name" value="AcylCoA_DH/oxidase_NM_dom_sf"/>
</dbReference>
<dbReference type="FunFam" id="2.40.110.10:FF:000011">
    <property type="entry name" value="Acyl-CoA dehydrogenase FadE34"/>
    <property type="match status" value="1"/>
</dbReference>
<evidence type="ECO:0000256" key="6">
    <source>
        <dbReference type="RuleBase" id="RU362125"/>
    </source>
</evidence>
<proteinExistence type="inferred from homology"/>
<dbReference type="Gene3D" id="1.10.540.10">
    <property type="entry name" value="Acyl-CoA dehydrogenase/oxidase, N-terminal domain"/>
    <property type="match status" value="1"/>
</dbReference>
<feature type="region of interest" description="Disordered" evidence="7">
    <location>
        <begin position="1"/>
        <end position="20"/>
    </location>
</feature>
<evidence type="ECO:0000256" key="5">
    <source>
        <dbReference type="ARBA" id="ARBA00023002"/>
    </source>
</evidence>
<comment type="caution">
    <text evidence="11">The sequence shown here is derived from an EMBL/GenBank/DDBJ whole genome shotgun (WGS) entry which is preliminary data.</text>
</comment>
<keyword evidence="12" id="KW-1185">Reference proteome</keyword>
<evidence type="ECO:0000313" key="12">
    <source>
        <dbReference type="Proteomes" id="UP000286931"/>
    </source>
</evidence>
<evidence type="ECO:0000256" key="1">
    <source>
        <dbReference type="ARBA" id="ARBA00001974"/>
    </source>
</evidence>
<dbReference type="GO" id="GO:0005886">
    <property type="term" value="C:plasma membrane"/>
    <property type="evidence" value="ECO:0007669"/>
    <property type="project" value="TreeGrafter"/>
</dbReference>
<dbReference type="InterPro" id="IPR006089">
    <property type="entry name" value="Acyl-CoA_DH_CS"/>
</dbReference>
<comment type="similarity">
    <text evidence="2 6">Belongs to the acyl-CoA dehydrogenase family.</text>
</comment>
<comment type="cofactor">
    <cofactor evidence="1 6">
        <name>FAD</name>
        <dbReference type="ChEBI" id="CHEBI:57692"/>
    </cofactor>
</comment>
<dbReference type="InterPro" id="IPR052161">
    <property type="entry name" value="Mycobact_Acyl-CoA_DH"/>
</dbReference>
<feature type="domain" description="Acyl-CoA oxidase/dehydrogenase middle" evidence="9">
    <location>
        <begin position="137"/>
        <end position="231"/>
    </location>
</feature>
<sequence length="387" mass="42258">MAGTRARETTAAANGRAGTGTTVADLRRQVRDLTDRWRVQGRYTPRSDNWMRGFDLDFSRELARRGLLGLAWPTEYGAGLGQVARLAVTEELLRAGAPVAAHWIGERQIGPAVLGHGSPELRAEILPLIARAEAVFCLGMSEPEAGSDLAAVRTTAEAVPGGWTVNGRKMWTTGAHHATHIYLLARTARTERRHHGLTEFLVDMDTAGIEVTPIIDLAGEHHFNEVTFTDVHVPAHRLLGTVGEGWRRVVEQLSFERGGPERVLSTYPLLARCVHALADEPPHARDLQIDLGRLTARLATLRRLALGVARQVDEGRAPTVEAATLKYLGNDFENDVVDFARRVCLRVPDPDLRAAFAQALLASPGFTIRGGAADVLLSLIARQETRT</sequence>
<dbReference type="Gene3D" id="2.40.110.10">
    <property type="entry name" value="Butyryl-CoA Dehydrogenase, subunit A, domain 2"/>
    <property type="match status" value="1"/>
</dbReference>
<dbReference type="PANTHER" id="PTHR43292">
    <property type="entry name" value="ACYL-COA DEHYDROGENASE"/>
    <property type="match status" value="1"/>
</dbReference>
<evidence type="ECO:0000256" key="3">
    <source>
        <dbReference type="ARBA" id="ARBA00022630"/>
    </source>
</evidence>
<dbReference type="EMBL" id="BIFH01000019">
    <property type="protein sequence ID" value="GCD95953.1"/>
    <property type="molecule type" value="Genomic_DNA"/>
</dbReference>
<dbReference type="PANTHER" id="PTHR43292:SF4">
    <property type="entry name" value="ACYL-COA DEHYDROGENASE FADE34"/>
    <property type="match status" value="1"/>
</dbReference>
<dbReference type="Gene3D" id="1.20.140.10">
    <property type="entry name" value="Butyryl-CoA Dehydrogenase, subunit A, domain 3"/>
    <property type="match status" value="1"/>
</dbReference>
<organism evidence="11 12">
    <name type="scientific">Embleya hyalina</name>
    <dbReference type="NCBI Taxonomy" id="516124"/>
    <lineage>
        <taxon>Bacteria</taxon>
        <taxon>Bacillati</taxon>
        <taxon>Actinomycetota</taxon>
        <taxon>Actinomycetes</taxon>
        <taxon>Kitasatosporales</taxon>
        <taxon>Streptomycetaceae</taxon>
        <taxon>Embleya</taxon>
    </lineage>
</organism>
<dbReference type="RefSeq" id="WP_126638050.1">
    <property type="nucleotide sequence ID" value="NZ_BIFH01000019.1"/>
</dbReference>
<reference evidence="11 12" key="1">
    <citation type="submission" date="2018-12" db="EMBL/GenBank/DDBJ databases">
        <title>Draft genome sequence of Embleya hyalina NBRC 13850T.</title>
        <authorList>
            <person name="Komaki H."/>
            <person name="Hosoyama A."/>
            <person name="Kimura A."/>
            <person name="Ichikawa N."/>
            <person name="Tamura T."/>
        </authorList>
    </citation>
    <scope>NUCLEOTIDE SEQUENCE [LARGE SCALE GENOMIC DNA]</scope>
    <source>
        <strain evidence="11 12">NBRC 13850</strain>
    </source>
</reference>
<evidence type="ECO:0000259" key="9">
    <source>
        <dbReference type="Pfam" id="PF02770"/>
    </source>
</evidence>
<keyword evidence="4 6" id="KW-0274">FAD</keyword>
<keyword evidence="3 6" id="KW-0285">Flavoprotein</keyword>
<evidence type="ECO:0000313" key="11">
    <source>
        <dbReference type="EMBL" id="GCD95953.1"/>
    </source>
</evidence>
<dbReference type="Pfam" id="PF00441">
    <property type="entry name" value="Acyl-CoA_dh_1"/>
    <property type="match status" value="1"/>
</dbReference>
<dbReference type="AlphaFoldDB" id="A0A401YMV3"/>
<feature type="compositionally biased region" description="Low complexity" evidence="7">
    <location>
        <begin position="9"/>
        <end position="20"/>
    </location>
</feature>
<dbReference type="InterPro" id="IPR006091">
    <property type="entry name" value="Acyl-CoA_Oxase/DH_mid-dom"/>
</dbReference>
<evidence type="ECO:0000256" key="7">
    <source>
        <dbReference type="SAM" id="MobiDB-lite"/>
    </source>
</evidence>
<dbReference type="InterPro" id="IPR037069">
    <property type="entry name" value="AcylCoA_DH/ox_N_sf"/>
</dbReference>
<dbReference type="Pfam" id="PF02770">
    <property type="entry name" value="Acyl-CoA_dh_M"/>
    <property type="match status" value="1"/>
</dbReference>
<dbReference type="Pfam" id="PF02771">
    <property type="entry name" value="Acyl-CoA_dh_N"/>
    <property type="match status" value="1"/>
</dbReference>
<dbReference type="SUPFAM" id="SSF47203">
    <property type="entry name" value="Acyl-CoA dehydrogenase C-terminal domain-like"/>
    <property type="match status" value="1"/>
</dbReference>
<dbReference type="OrthoDB" id="9770681at2"/>
<dbReference type="PROSITE" id="PS00072">
    <property type="entry name" value="ACYL_COA_DH_1"/>
    <property type="match status" value="1"/>
</dbReference>
<dbReference type="InterPro" id="IPR046373">
    <property type="entry name" value="Acyl-CoA_Oxase/DH_mid-dom_sf"/>
</dbReference>